<name>A0A9D2KIG4_9MICO</name>
<reference evidence="1" key="1">
    <citation type="journal article" date="2021" name="PeerJ">
        <title>Extensive microbial diversity within the chicken gut microbiome revealed by metagenomics and culture.</title>
        <authorList>
            <person name="Gilroy R."/>
            <person name="Ravi A."/>
            <person name="Getino M."/>
            <person name="Pursley I."/>
            <person name="Horton D.L."/>
            <person name="Alikhan N.F."/>
            <person name="Baker D."/>
            <person name="Gharbi K."/>
            <person name="Hall N."/>
            <person name="Watson M."/>
            <person name="Adriaenssens E.M."/>
            <person name="Foster-Nyarko E."/>
            <person name="Jarju S."/>
            <person name="Secka A."/>
            <person name="Antonio M."/>
            <person name="Oren A."/>
            <person name="Chaudhuri R.R."/>
            <person name="La Ragione R."/>
            <person name="Hildebrand F."/>
            <person name="Pallen M.J."/>
        </authorList>
    </citation>
    <scope>NUCLEOTIDE SEQUENCE</scope>
    <source>
        <strain evidence="1">ChiHjej8B7-3636</strain>
    </source>
</reference>
<proteinExistence type="predicted"/>
<gene>
    <name evidence="1" type="ORF">H9800_08225</name>
</gene>
<sequence>MARKKRGGIVLGALGGLLIVGGGALLAGILLQPEAVEKVYGETKTKVQDTVASVQQNVFDELPTVTIGATGGIAEVDRCDGTFTIMTSYEGEGIPETAAAHNNCKG</sequence>
<feature type="non-terminal residue" evidence="1">
    <location>
        <position position="106"/>
    </location>
</feature>
<evidence type="ECO:0000313" key="2">
    <source>
        <dbReference type="Proteomes" id="UP000824220"/>
    </source>
</evidence>
<accession>A0A9D2KIG4</accession>
<comment type="caution">
    <text evidence="1">The sequence shown here is derived from an EMBL/GenBank/DDBJ whole genome shotgun (WGS) entry which is preliminary data.</text>
</comment>
<dbReference type="EMBL" id="DXAM01000116">
    <property type="protein sequence ID" value="HJA04832.1"/>
    <property type="molecule type" value="Genomic_DNA"/>
</dbReference>
<dbReference type="AlphaFoldDB" id="A0A9D2KIG4"/>
<evidence type="ECO:0000313" key="1">
    <source>
        <dbReference type="EMBL" id="HJA04832.1"/>
    </source>
</evidence>
<protein>
    <submittedName>
        <fullName evidence="1">Uncharacterized protein</fullName>
    </submittedName>
</protein>
<reference evidence="1" key="2">
    <citation type="submission" date="2021-04" db="EMBL/GenBank/DDBJ databases">
        <authorList>
            <person name="Gilroy R."/>
        </authorList>
    </citation>
    <scope>NUCLEOTIDE SEQUENCE</scope>
    <source>
        <strain evidence="1">ChiHjej8B7-3636</strain>
    </source>
</reference>
<dbReference type="Proteomes" id="UP000824220">
    <property type="component" value="Unassembled WGS sequence"/>
</dbReference>
<organism evidence="1 2">
    <name type="scientific">Candidatus Microbacterium stercoravium</name>
    <dbReference type="NCBI Taxonomy" id="2838697"/>
    <lineage>
        <taxon>Bacteria</taxon>
        <taxon>Bacillati</taxon>
        <taxon>Actinomycetota</taxon>
        <taxon>Actinomycetes</taxon>
        <taxon>Micrococcales</taxon>
        <taxon>Microbacteriaceae</taxon>
        <taxon>Microbacterium</taxon>
    </lineage>
</organism>